<dbReference type="AlphaFoldDB" id="A0A938BPR4"/>
<dbReference type="InterPro" id="IPR036278">
    <property type="entry name" value="Sialidase_sf"/>
</dbReference>
<organism evidence="3 4">
    <name type="scientific">candidate division WOR-3 bacterium</name>
    <dbReference type="NCBI Taxonomy" id="2052148"/>
    <lineage>
        <taxon>Bacteria</taxon>
        <taxon>Bacteria division WOR-3</taxon>
    </lineage>
</organism>
<evidence type="ECO:0000313" key="3">
    <source>
        <dbReference type="EMBL" id="MBM3331421.1"/>
    </source>
</evidence>
<dbReference type="InterPro" id="IPR011040">
    <property type="entry name" value="Sialidase"/>
</dbReference>
<gene>
    <name evidence="3" type="ORF">FJY68_06150</name>
</gene>
<keyword evidence="1" id="KW-0732">Signal</keyword>
<name>A0A938BPR4_UNCW3</name>
<evidence type="ECO:0000256" key="1">
    <source>
        <dbReference type="SAM" id="SignalP"/>
    </source>
</evidence>
<protein>
    <submittedName>
        <fullName evidence="3">Exo-alpha-sialidase</fullName>
    </submittedName>
</protein>
<dbReference type="SUPFAM" id="SSF50939">
    <property type="entry name" value="Sialidases"/>
    <property type="match status" value="1"/>
</dbReference>
<comment type="caution">
    <text evidence="3">The sequence shown here is derived from an EMBL/GenBank/DDBJ whole genome shotgun (WGS) entry which is preliminary data.</text>
</comment>
<feature type="chain" id="PRO_5037819414" evidence="1">
    <location>
        <begin position="20"/>
        <end position="460"/>
    </location>
</feature>
<feature type="domain" description="Sialidase" evidence="2">
    <location>
        <begin position="18"/>
        <end position="251"/>
    </location>
</feature>
<dbReference type="Pfam" id="PF13088">
    <property type="entry name" value="BNR_2"/>
    <property type="match status" value="1"/>
</dbReference>
<reference evidence="3" key="1">
    <citation type="submission" date="2019-03" db="EMBL/GenBank/DDBJ databases">
        <title>Lake Tanganyika Metagenome-Assembled Genomes (MAGs).</title>
        <authorList>
            <person name="Tran P."/>
        </authorList>
    </citation>
    <scope>NUCLEOTIDE SEQUENCE</scope>
    <source>
        <strain evidence="3">K_DeepCast_150m_m2_040</strain>
    </source>
</reference>
<dbReference type="Proteomes" id="UP000779900">
    <property type="component" value="Unassembled WGS sequence"/>
</dbReference>
<evidence type="ECO:0000313" key="4">
    <source>
        <dbReference type="Proteomes" id="UP000779900"/>
    </source>
</evidence>
<dbReference type="EMBL" id="VGIR01000029">
    <property type="protein sequence ID" value="MBM3331421.1"/>
    <property type="molecule type" value="Genomic_DNA"/>
</dbReference>
<dbReference type="Gene3D" id="2.120.10.10">
    <property type="match status" value="3"/>
</dbReference>
<sequence>MRSSLVFLALACWLSTALAQWEPDRKLSTTDSSAALNENMGRCLVTCADTVHVIWCDTKNNGSAIYYKRSSDQGETWGDDTRLSGSPAYSGFPTLAVSGTNVHLAFRDRRSGRYLSYYQRSTDGGRTWDEDEFISDSILFNWWPAVAAVGQNVYLALNLDTVNSEVYFRRSTDNGETWDSIQRISNAPLRSEDPCIAASDSNVHIVWNEFRHGGNGHSEVYYRRSSDQGVTWGPETRLTRDTAMSYSPTVYPHGSTVDVAWEDGRDGNFEIYHKRSTDYGETWGADERLTTDSAVSVYPSIVADGTNIHVVWFTLGSDTGIFYLHSGDGGASWDSVCTLVDDSFSVATPFVDFSGSIVHVIWRDTRDGHGAIYYKRNLTGNVGTEEDLRPQVPSHKPATFIVRGVLRLPASLITHHSSLITSDGRKVLDLTPGPNDVSRLAPGVYFLQSVRFSVKLIVQR</sequence>
<proteinExistence type="predicted"/>
<accession>A0A938BPR4</accession>
<feature type="signal peptide" evidence="1">
    <location>
        <begin position="1"/>
        <end position="19"/>
    </location>
</feature>
<evidence type="ECO:0000259" key="2">
    <source>
        <dbReference type="Pfam" id="PF13088"/>
    </source>
</evidence>
<dbReference type="CDD" id="cd15482">
    <property type="entry name" value="Sialidase_non-viral"/>
    <property type="match status" value="1"/>
</dbReference>